<evidence type="ECO:0000313" key="3">
    <source>
        <dbReference type="EMBL" id="KAK5604579.1"/>
    </source>
</evidence>
<feature type="compositionally biased region" description="Basic and acidic residues" evidence="1">
    <location>
        <begin position="195"/>
        <end position="205"/>
    </location>
</feature>
<dbReference type="PANTHER" id="PTHR12243:SF48">
    <property type="entry name" value="MADF DOMAIN-CONTAINING PROTEIN"/>
    <property type="match status" value="1"/>
</dbReference>
<dbReference type="Pfam" id="PF10545">
    <property type="entry name" value="MADF_DNA_bdg"/>
    <property type="match status" value="1"/>
</dbReference>
<sequence>MEYKLILAICAHPVIYDTSSYHYSDRNRKDLAWRRISEEVGISEEMYRKWWKSLRDTYAKECKKEKDRKKSGAAAGTAQRWKYLAVLSFLEPFIAPRETTSNMQRGVVKDQTSGYNHPEEPEEAAAGLSDTRETAETVPDTDMPDPEFPEPAAASSVLAGPSSLVQAGPSPAAAPTGPPKKKVRRRQQDSWEPTEFEREMLEPLKNRAPTPAPCSEDEHFLLSLLPLLQKERK</sequence>
<protein>
    <recommendedName>
        <fullName evidence="2">MADF domain-containing protein</fullName>
    </recommendedName>
</protein>
<reference evidence="3 4" key="1">
    <citation type="submission" date="2021-06" db="EMBL/GenBank/DDBJ databases">
        <authorList>
            <person name="Palmer J.M."/>
        </authorList>
    </citation>
    <scope>NUCLEOTIDE SEQUENCE [LARGE SCALE GENOMIC DNA]</scope>
    <source>
        <strain evidence="3 4">MEX-2019</strain>
        <tissue evidence="3">Muscle</tissue>
    </source>
</reference>
<name>A0AAV9R706_9TELE</name>
<dbReference type="GO" id="GO:0006357">
    <property type="term" value="P:regulation of transcription by RNA polymerase II"/>
    <property type="evidence" value="ECO:0007669"/>
    <property type="project" value="TreeGrafter"/>
</dbReference>
<dbReference type="InterPro" id="IPR006578">
    <property type="entry name" value="MADF-dom"/>
</dbReference>
<organism evidence="3 4">
    <name type="scientific">Crenichthys baileyi</name>
    <name type="common">White River springfish</name>
    <dbReference type="NCBI Taxonomy" id="28760"/>
    <lineage>
        <taxon>Eukaryota</taxon>
        <taxon>Metazoa</taxon>
        <taxon>Chordata</taxon>
        <taxon>Craniata</taxon>
        <taxon>Vertebrata</taxon>
        <taxon>Euteleostomi</taxon>
        <taxon>Actinopterygii</taxon>
        <taxon>Neopterygii</taxon>
        <taxon>Teleostei</taxon>
        <taxon>Neoteleostei</taxon>
        <taxon>Acanthomorphata</taxon>
        <taxon>Ovalentaria</taxon>
        <taxon>Atherinomorphae</taxon>
        <taxon>Cyprinodontiformes</taxon>
        <taxon>Goodeidae</taxon>
        <taxon>Crenichthys</taxon>
    </lineage>
</organism>
<evidence type="ECO:0000313" key="4">
    <source>
        <dbReference type="Proteomes" id="UP001311232"/>
    </source>
</evidence>
<proteinExistence type="predicted"/>
<dbReference type="InterPro" id="IPR039353">
    <property type="entry name" value="TF_Adf1"/>
</dbReference>
<dbReference type="GO" id="GO:0005634">
    <property type="term" value="C:nucleus"/>
    <property type="evidence" value="ECO:0007669"/>
    <property type="project" value="TreeGrafter"/>
</dbReference>
<evidence type="ECO:0000259" key="2">
    <source>
        <dbReference type="PROSITE" id="PS51029"/>
    </source>
</evidence>
<dbReference type="PROSITE" id="PS51029">
    <property type="entry name" value="MADF"/>
    <property type="match status" value="1"/>
</dbReference>
<keyword evidence="4" id="KW-1185">Reference proteome</keyword>
<feature type="domain" description="MADF" evidence="2">
    <location>
        <begin position="4"/>
        <end position="95"/>
    </location>
</feature>
<dbReference type="Proteomes" id="UP001311232">
    <property type="component" value="Unassembled WGS sequence"/>
</dbReference>
<feature type="compositionally biased region" description="Polar residues" evidence="1">
    <location>
        <begin position="102"/>
        <end position="115"/>
    </location>
</feature>
<evidence type="ECO:0000256" key="1">
    <source>
        <dbReference type="SAM" id="MobiDB-lite"/>
    </source>
</evidence>
<feature type="region of interest" description="Disordered" evidence="1">
    <location>
        <begin position="102"/>
        <end position="216"/>
    </location>
</feature>
<gene>
    <name evidence="3" type="ORF">CRENBAI_014990</name>
</gene>
<accession>A0AAV9R706</accession>
<dbReference type="PANTHER" id="PTHR12243">
    <property type="entry name" value="MADF DOMAIN TRANSCRIPTION FACTOR"/>
    <property type="match status" value="1"/>
</dbReference>
<comment type="caution">
    <text evidence="3">The sequence shown here is derived from an EMBL/GenBank/DDBJ whole genome shotgun (WGS) entry which is preliminary data.</text>
</comment>
<dbReference type="AlphaFoldDB" id="A0AAV9R706"/>
<dbReference type="GO" id="GO:0005667">
    <property type="term" value="C:transcription regulator complex"/>
    <property type="evidence" value="ECO:0007669"/>
    <property type="project" value="TreeGrafter"/>
</dbReference>
<dbReference type="SMART" id="SM00595">
    <property type="entry name" value="MADF"/>
    <property type="match status" value="1"/>
</dbReference>
<dbReference type="EMBL" id="JAHHUM010002336">
    <property type="protein sequence ID" value="KAK5604579.1"/>
    <property type="molecule type" value="Genomic_DNA"/>
</dbReference>